<comment type="caution">
    <text evidence="1">The sequence shown here is derived from an EMBL/GenBank/DDBJ whole genome shotgun (WGS) entry which is preliminary data.</text>
</comment>
<dbReference type="EMBL" id="JASHIF010000028">
    <property type="protein sequence ID" value="MDI9862380.1"/>
    <property type="molecule type" value="Genomic_DNA"/>
</dbReference>
<accession>A0ABT6YFN9</accession>
<proteinExistence type="predicted"/>
<name>A0ABT6YFN9_9BACT</name>
<dbReference type="InterPro" id="IPR014917">
    <property type="entry name" value="DUF1800"/>
</dbReference>
<dbReference type="RefSeq" id="WP_283346646.1">
    <property type="nucleotide sequence ID" value="NZ_JASHIF010000028.1"/>
</dbReference>
<gene>
    <name evidence="1" type="ORF">QM524_24365</name>
</gene>
<dbReference type="Pfam" id="PF08811">
    <property type="entry name" value="DUF1800"/>
    <property type="match status" value="1"/>
</dbReference>
<keyword evidence="2" id="KW-1185">Reference proteome</keyword>
<reference evidence="1 2" key="1">
    <citation type="submission" date="2023-05" db="EMBL/GenBank/DDBJ databases">
        <title>Novel species of genus Flectobacillus isolated from stream in China.</title>
        <authorList>
            <person name="Lu H."/>
        </authorList>
    </citation>
    <scope>NUCLEOTIDE SEQUENCE [LARGE SCALE GENOMIC DNA]</scope>
    <source>
        <strain evidence="1 2">KCTC 42575</strain>
    </source>
</reference>
<protein>
    <submittedName>
        <fullName evidence="1">DUF1800 domain-containing protein</fullName>
    </submittedName>
</protein>
<evidence type="ECO:0000313" key="2">
    <source>
        <dbReference type="Proteomes" id="UP001236507"/>
    </source>
</evidence>
<evidence type="ECO:0000313" key="1">
    <source>
        <dbReference type="EMBL" id="MDI9862380.1"/>
    </source>
</evidence>
<organism evidence="1 2">
    <name type="scientific">Flectobacillus roseus</name>
    <dbReference type="NCBI Taxonomy" id="502259"/>
    <lineage>
        <taxon>Bacteria</taxon>
        <taxon>Pseudomonadati</taxon>
        <taxon>Bacteroidota</taxon>
        <taxon>Cytophagia</taxon>
        <taxon>Cytophagales</taxon>
        <taxon>Flectobacillaceae</taxon>
        <taxon>Flectobacillus</taxon>
    </lineage>
</organism>
<dbReference type="Proteomes" id="UP001236507">
    <property type="component" value="Unassembled WGS sequence"/>
</dbReference>
<sequence>MTFSSKQLQAGLEEYKGEWSTQQITHLLKRVMFGAKPSDVNYFKTKTLSQSVEELLKPQIYPEPPLNYYNTSDYTDPTGIALGATWAFAAYGDGTLNGKRRNSYKAWWLQQMFYQGRSIHEKMILFWHNHFSTEADTVSDARYLYKHHSLLRKFALGNFKTFVREMSIDPAMLVYLNGNKNTKTAPDENYGRELQELFTMGKGSGSKYTEDDVKAAAKVLTGYVVDALKIDYSFTPSRHDTSDKTFSAFYNNTVIKGKSGTDGILELDELVNMLFQKEELSKFICRKIYQFFVHYDLNETVEKNVITPLAEIFRKNNFEITPVLSTLFKSQFFYDAQLYGAVIKSPLDLVIGNLREFDVIFPNSKTEFVDVYTFFVEVVRQGTIMQQSIGDPPNVAGWAAYYQQPIFYEAWITADTYPKRVQYTDTIVANGITRNGRRIQIDVIAFAKNLPKPNDPNLLISDSIALLYKVPVSAERIEQLKRDILLSGQSSDYYWTEIWDTMLVRPQDTMTLVKSKLQSLYQYLLSLPEYQLT</sequence>